<dbReference type="Proteomes" id="UP000177515">
    <property type="component" value="Chromosome 1"/>
</dbReference>
<sequence length="290" mass="29864">MKSNGSLWTAYGPTTLFVLLWGSGAIFSRWGLDHASPFVLLSLRFALAGGSLAALGLLRGEEWLPAPGTRLRVALIGLPLIGGYTACYFLALAHGITPGVLATVCGAQPILTLAWLEPGAHPRRLSGLALALGGLALVVGQGIAAAHFSAAGTLSALGALSCMTVGAILQKGIAQTPAQVLPLQYGISLLLCLALLPAQPVALEPGIGLLLPLLWLGLVISVGAQLLLYRMIRGGNLVNVTSLFYLVPGVTAAMDFLLLGNRMSASSLAGMAIILCGLYLVMRAPVAVAR</sequence>
<name>A0ABM6F5Y0_9BURK</name>
<evidence type="ECO:0000256" key="4">
    <source>
        <dbReference type="ARBA" id="ARBA00022989"/>
    </source>
</evidence>
<dbReference type="RefSeq" id="WP_071070078.1">
    <property type="nucleotide sequence ID" value="NZ_CP017754.1"/>
</dbReference>
<dbReference type="InterPro" id="IPR000620">
    <property type="entry name" value="EamA_dom"/>
</dbReference>
<feature type="transmembrane region" description="Helical" evidence="6">
    <location>
        <begin position="154"/>
        <end position="173"/>
    </location>
</feature>
<proteinExistence type="inferred from homology"/>
<feature type="transmembrane region" description="Helical" evidence="6">
    <location>
        <begin position="97"/>
        <end position="116"/>
    </location>
</feature>
<feature type="transmembrane region" description="Helical" evidence="6">
    <location>
        <begin position="236"/>
        <end position="259"/>
    </location>
</feature>
<comment type="similarity">
    <text evidence="2">Belongs to the EamA transporter family.</text>
</comment>
<feature type="transmembrane region" description="Helical" evidence="6">
    <location>
        <begin position="7"/>
        <end position="32"/>
    </location>
</feature>
<feature type="transmembrane region" description="Helical" evidence="6">
    <location>
        <begin position="38"/>
        <end position="58"/>
    </location>
</feature>
<dbReference type="EMBL" id="CP017754">
    <property type="protein sequence ID" value="AOZ06931.1"/>
    <property type="molecule type" value="Genomic_DNA"/>
</dbReference>
<organism evidence="8 9">
    <name type="scientific">Cupriavidus malaysiensis</name>
    <dbReference type="NCBI Taxonomy" id="367825"/>
    <lineage>
        <taxon>Bacteria</taxon>
        <taxon>Pseudomonadati</taxon>
        <taxon>Pseudomonadota</taxon>
        <taxon>Betaproteobacteria</taxon>
        <taxon>Burkholderiales</taxon>
        <taxon>Burkholderiaceae</taxon>
        <taxon>Cupriavidus</taxon>
    </lineage>
</organism>
<evidence type="ECO:0000259" key="7">
    <source>
        <dbReference type="Pfam" id="PF00892"/>
    </source>
</evidence>
<feature type="domain" description="EamA" evidence="7">
    <location>
        <begin position="16"/>
        <end position="139"/>
    </location>
</feature>
<dbReference type="SUPFAM" id="SSF103481">
    <property type="entry name" value="Multidrug resistance efflux transporter EmrE"/>
    <property type="match status" value="1"/>
</dbReference>
<keyword evidence="4 6" id="KW-1133">Transmembrane helix</keyword>
<keyword evidence="5 6" id="KW-0472">Membrane</keyword>
<dbReference type="InterPro" id="IPR037185">
    <property type="entry name" value="EmrE-like"/>
</dbReference>
<feature type="transmembrane region" description="Helical" evidence="6">
    <location>
        <begin position="265"/>
        <end position="282"/>
    </location>
</feature>
<accession>A0ABM6F5Y0</accession>
<feature type="domain" description="EamA" evidence="7">
    <location>
        <begin position="152"/>
        <end position="282"/>
    </location>
</feature>
<keyword evidence="3 6" id="KW-0812">Transmembrane</keyword>
<gene>
    <name evidence="8" type="ORF">BKK80_14680</name>
</gene>
<evidence type="ECO:0000256" key="5">
    <source>
        <dbReference type="ARBA" id="ARBA00023136"/>
    </source>
</evidence>
<feature type="transmembrane region" description="Helical" evidence="6">
    <location>
        <begin position="70"/>
        <end position="91"/>
    </location>
</feature>
<evidence type="ECO:0000313" key="9">
    <source>
        <dbReference type="Proteomes" id="UP000177515"/>
    </source>
</evidence>
<evidence type="ECO:0000256" key="2">
    <source>
        <dbReference type="ARBA" id="ARBA00007362"/>
    </source>
</evidence>
<keyword evidence="9" id="KW-1185">Reference proteome</keyword>
<evidence type="ECO:0000256" key="3">
    <source>
        <dbReference type="ARBA" id="ARBA00022692"/>
    </source>
</evidence>
<dbReference type="Pfam" id="PF00892">
    <property type="entry name" value="EamA"/>
    <property type="match status" value="2"/>
</dbReference>
<feature type="transmembrane region" description="Helical" evidence="6">
    <location>
        <begin position="209"/>
        <end position="229"/>
    </location>
</feature>
<evidence type="ECO:0000313" key="8">
    <source>
        <dbReference type="EMBL" id="AOZ06931.1"/>
    </source>
</evidence>
<evidence type="ECO:0000256" key="6">
    <source>
        <dbReference type="SAM" id="Phobius"/>
    </source>
</evidence>
<feature type="transmembrane region" description="Helical" evidence="6">
    <location>
        <begin position="128"/>
        <end position="148"/>
    </location>
</feature>
<dbReference type="PANTHER" id="PTHR32322">
    <property type="entry name" value="INNER MEMBRANE TRANSPORTER"/>
    <property type="match status" value="1"/>
</dbReference>
<protein>
    <submittedName>
        <fullName evidence="8">Multidrug DMT transporter permease</fullName>
    </submittedName>
</protein>
<evidence type="ECO:0000256" key="1">
    <source>
        <dbReference type="ARBA" id="ARBA00004141"/>
    </source>
</evidence>
<reference evidence="8 9" key="1">
    <citation type="submission" date="2016-10" db="EMBL/GenBank/DDBJ databases">
        <title>Complete genome sequences of three Cupriavidus strains isolated from various Malaysian environments.</title>
        <authorList>
            <person name="Abdullah A.A.-A."/>
            <person name="Shafie N.A.H."/>
            <person name="Lau N.S."/>
        </authorList>
    </citation>
    <scope>NUCLEOTIDE SEQUENCE [LARGE SCALE GENOMIC DNA]</scope>
    <source>
        <strain evidence="8 9">USMAA1020</strain>
    </source>
</reference>
<comment type="subcellular location">
    <subcellularLocation>
        <location evidence="1">Membrane</location>
        <topology evidence="1">Multi-pass membrane protein</topology>
    </subcellularLocation>
</comment>
<dbReference type="PANTHER" id="PTHR32322:SF2">
    <property type="entry name" value="EAMA DOMAIN-CONTAINING PROTEIN"/>
    <property type="match status" value="1"/>
</dbReference>
<dbReference type="InterPro" id="IPR050638">
    <property type="entry name" value="AA-Vitamin_Transporters"/>
</dbReference>
<feature type="transmembrane region" description="Helical" evidence="6">
    <location>
        <begin position="185"/>
        <end position="203"/>
    </location>
</feature>